<dbReference type="PANTHER" id="PTHR46103:SF1">
    <property type="entry name" value="RRNA METHYLTRANSFERASE 1, MITOCHONDRIAL"/>
    <property type="match status" value="1"/>
</dbReference>
<dbReference type="InterPro" id="IPR004441">
    <property type="entry name" value="rRNA_MeTrfase_TrmH"/>
</dbReference>
<keyword evidence="7" id="KW-0809">Transit peptide</keyword>
<dbReference type="Pfam" id="PF08032">
    <property type="entry name" value="SpoU_sub_bind"/>
    <property type="match status" value="1"/>
</dbReference>
<dbReference type="GO" id="GO:0016435">
    <property type="term" value="F:rRNA (guanine) methyltransferase activity"/>
    <property type="evidence" value="ECO:0007669"/>
    <property type="project" value="TreeGrafter"/>
</dbReference>
<dbReference type="RefSeq" id="XP_060287301.1">
    <property type="nucleotide sequence ID" value="XM_060424285.1"/>
</dbReference>
<dbReference type="InterPro" id="IPR029026">
    <property type="entry name" value="tRNA_m1G_MTases_N"/>
</dbReference>
<comment type="subcellular location">
    <subcellularLocation>
        <location evidence="1">Mitochondrion</location>
    </subcellularLocation>
</comment>
<evidence type="ECO:0000313" key="12">
    <source>
        <dbReference type="EMBL" id="KAK1771088.1"/>
    </source>
</evidence>
<feature type="domain" description="RNA 2-O ribose methyltransferase substrate binding" evidence="11">
    <location>
        <begin position="253"/>
        <end position="335"/>
    </location>
</feature>
<proteinExistence type="inferred from homology"/>
<dbReference type="NCBIfam" id="TIGR00186">
    <property type="entry name" value="rRNA_methyl_3"/>
    <property type="match status" value="1"/>
</dbReference>
<evidence type="ECO:0000256" key="2">
    <source>
        <dbReference type="ARBA" id="ARBA00007228"/>
    </source>
</evidence>
<feature type="region of interest" description="Disordered" evidence="10">
    <location>
        <begin position="136"/>
        <end position="232"/>
    </location>
</feature>
<gene>
    <name evidence="12" type="ORF">QBC33DRAFT_444666</name>
</gene>
<evidence type="ECO:0000313" key="13">
    <source>
        <dbReference type="Proteomes" id="UP001244011"/>
    </source>
</evidence>
<dbReference type="AlphaFoldDB" id="A0AAJ0FQA3"/>
<evidence type="ECO:0000256" key="8">
    <source>
        <dbReference type="ARBA" id="ARBA00023128"/>
    </source>
</evidence>
<evidence type="ECO:0000259" key="11">
    <source>
        <dbReference type="SMART" id="SM00967"/>
    </source>
</evidence>
<dbReference type="InterPro" id="IPR013123">
    <property type="entry name" value="SpoU_subst-bd"/>
</dbReference>
<evidence type="ECO:0000256" key="3">
    <source>
        <dbReference type="ARBA" id="ARBA00022552"/>
    </source>
</evidence>
<evidence type="ECO:0000256" key="1">
    <source>
        <dbReference type="ARBA" id="ARBA00004173"/>
    </source>
</evidence>
<keyword evidence="3" id="KW-0698">rRNA processing</keyword>
<accession>A0AAJ0FQA3</accession>
<dbReference type="GO" id="GO:0003723">
    <property type="term" value="F:RNA binding"/>
    <property type="evidence" value="ECO:0007669"/>
    <property type="project" value="InterPro"/>
</dbReference>
<dbReference type="SUPFAM" id="SSF75217">
    <property type="entry name" value="alpha/beta knot"/>
    <property type="match status" value="1"/>
</dbReference>
<dbReference type="Pfam" id="PF00588">
    <property type="entry name" value="SpoU_methylase"/>
    <property type="match status" value="1"/>
</dbReference>
<dbReference type="EMBL" id="MU838999">
    <property type="protein sequence ID" value="KAK1771088.1"/>
    <property type="molecule type" value="Genomic_DNA"/>
</dbReference>
<dbReference type="Gene3D" id="3.40.1280.10">
    <property type="match status" value="1"/>
</dbReference>
<dbReference type="InterPro" id="IPR047261">
    <property type="entry name" value="MRM1_MeTrfase_dom"/>
</dbReference>
<keyword evidence="8" id="KW-0496">Mitochondrion</keyword>
<evidence type="ECO:0000256" key="7">
    <source>
        <dbReference type="ARBA" id="ARBA00022946"/>
    </source>
</evidence>
<reference evidence="12" key="1">
    <citation type="submission" date="2023-06" db="EMBL/GenBank/DDBJ databases">
        <title>Genome-scale phylogeny and comparative genomics of the fungal order Sordariales.</title>
        <authorList>
            <consortium name="Lawrence Berkeley National Laboratory"/>
            <person name="Hensen N."/>
            <person name="Bonometti L."/>
            <person name="Westerberg I."/>
            <person name="Brannstrom I.O."/>
            <person name="Guillou S."/>
            <person name="Cros-Aarteil S."/>
            <person name="Calhoun S."/>
            <person name="Haridas S."/>
            <person name="Kuo A."/>
            <person name="Mondo S."/>
            <person name="Pangilinan J."/>
            <person name="Riley R."/>
            <person name="Labutti K."/>
            <person name="Andreopoulos B."/>
            <person name="Lipzen A."/>
            <person name="Chen C."/>
            <person name="Yanf M."/>
            <person name="Daum C."/>
            <person name="Ng V."/>
            <person name="Clum A."/>
            <person name="Steindorff A."/>
            <person name="Ohm R."/>
            <person name="Martin F."/>
            <person name="Silar P."/>
            <person name="Natvig D."/>
            <person name="Lalanne C."/>
            <person name="Gautier V."/>
            <person name="Ament-Velasquez S.L."/>
            <person name="Kruys A."/>
            <person name="Hutchinson M.I."/>
            <person name="Powell A.J."/>
            <person name="Barry K."/>
            <person name="Miller A.N."/>
            <person name="Grigoriev I.V."/>
            <person name="Debuchy R."/>
            <person name="Gladieux P."/>
            <person name="Thoren M.H."/>
            <person name="Johannesson H."/>
        </authorList>
    </citation>
    <scope>NUCLEOTIDE SEQUENCE</scope>
    <source>
        <strain evidence="12">8032-3</strain>
    </source>
</reference>
<dbReference type="InterPro" id="IPR029064">
    <property type="entry name" value="Ribosomal_eL30-like_sf"/>
</dbReference>
<dbReference type="GeneID" id="85307472"/>
<sequence length="563" mass="61923">MWPLQGAPLLSQALPKVAPRAGWDASTLRRWASLSAIHQGRRREERSRPQGFRSSRQGTRDSGATETSQPLTFAERRRARAAAPAPTFRIRKGKKDITHKDGPRAMSRQARFYDPKDSFGKKSLVYQAKAGNLKEQFGALDDKSTMPRRPLRSPARPEPASSSYSRRDTPRRWENGRADDSEGRRSDRTGAAARSEDRRGRNERPIRSRQGREHRRDDVPGYGGATRRDEPFQTAVAERQPLSIPYTTAASQFLYGKSVVEAALQASQRKLYKLYIYGGANRQNVSQDIGIQRQAERKGVDVQIVGEDGLRLMEKMSAGRPHNGYVLEASPLPQLPLTSLGPMSEDENNPGFHVNMAHQSVEDAKINGSSDFFPSPRNSNYKPLVLVLDQILDPGNFGAILRTASFLGATAVAVTKRNSASLTPVALKASAGASEALTLFSVESLAPFLTESKENGWQVYAAVPGAARSRQHRQVDMHELADLDPLSKDPCILLMGSEGDGLSRQLRSKADVVVNIPNLSGSNVVDSLNVSVATGLLCSAFLRGKERSQFSKLAEKSEEPGLW</sequence>
<keyword evidence="6" id="KW-0949">S-adenosyl-L-methionine</keyword>
<feature type="region of interest" description="Disordered" evidence="10">
    <location>
        <begin position="34"/>
        <end position="116"/>
    </location>
</feature>
<dbReference type="Proteomes" id="UP001244011">
    <property type="component" value="Unassembled WGS sequence"/>
</dbReference>
<evidence type="ECO:0000256" key="5">
    <source>
        <dbReference type="ARBA" id="ARBA00022679"/>
    </source>
</evidence>
<keyword evidence="4" id="KW-0489">Methyltransferase</keyword>
<feature type="compositionally biased region" description="Polar residues" evidence="10">
    <location>
        <begin position="52"/>
        <end position="71"/>
    </location>
</feature>
<dbReference type="CDD" id="cd18105">
    <property type="entry name" value="SpoU-like_MRM1"/>
    <property type="match status" value="1"/>
</dbReference>
<keyword evidence="13" id="KW-1185">Reference proteome</keyword>
<dbReference type="SUPFAM" id="SSF55315">
    <property type="entry name" value="L30e-like"/>
    <property type="match status" value="1"/>
</dbReference>
<dbReference type="InterPro" id="IPR029028">
    <property type="entry name" value="Alpha/beta_knot_MTases"/>
</dbReference>
<name>A0AAJ0FQA3_9PEZI</name>
<dbReference type="GO" id="GO:0005739">
    <property type="term" value="C:mitochondrion"/>
    <property type="evidence" value="ECO:0007669"/>
    <property type="project" value="UniProtKB-SubCell"/>
</dbReference>
<organism evidence="12 13">
    <name type="scientific">Phialemonium atrogriseum</name>
    <dbReference type="NCBI Taxonomy" id="1093897"/>
    <lineage>
        <taxon>Eukaryota</taxon>
        <taxon>Fungi</taxon>
        <taxon>Dikarya</taxon>
        <taxon>Ascomycota</taxon>
        <taxon>Pezizomycotina</taxon>
        <taxon>Sordariomycetes</taxon>
        <taxon>Sordariomycetidae</taxon>
        <taxon>Cephalothecales</taxon>
        <taxon>Cephalothecaceae</taxon>
        <taxon>Phialemonium</taxon>
    </lineage>
</organism>
<dbReference type="PANTHER" id="PTHR46103">
    <property type="entry name" value="RRNA METHYLTRANSFERASE 1, MITOCHONDRIAL"/>
    <property type="match status" value="1"/>
</dbReference>
<protein>
    <recommendedName>
        <fullName evidence="9">rRNA methyltransferase 1, mitochondrial</fullName>
    </recommendedName>
</protein>
<comment type="caution">
    <text evidence="12">The sequence shown here is derived from an EMBL/GenBank/DDBJ whole genome shotgun (WGS) entry which is preliminary data.</text>
</comment>
<evidence type="ECO:0000256" key="10">
    <source>
        <dbReference type="SAM" id="MobiDB-lite"/>
    </source>
</evidence>
<dbReference type="InterPro" id="IPR047182">
    <property type="entry name" value="MRM1"/>
</dbReference>
<evidence type="ECO:0000256" key="9">
    <source>
        <dbReference type="ARBA" id="ARBA00034881"/>
    </source>
</evidence>
<keyword evidence="5" id="KW-0808">Transferase</keyword>
<feature type="compositionally biased region" description="Basic and acidic residues" evidence="10">
    <location>
        <begin position="165"/>
        <end position="219"/>
    </location>
</feature>
<dbReference type="SMART" id="SM00967">
    <property type="entry name" value="SpoU_sub_bind"/>
    <property type="match status" value="1"/>
</dbReference>
<evidence type="ECO:0000256" key="4">
    <source>
        <dbReference type="ARBA" id="ARBA00022603"/>
    </source>
</evidence>
<dbReference type="Gene3D" id="3.30.1330.30">
    <property type="match status" value="1"/>
</dbReference>
<dbReference type="InterPro" id="IPR001537">
    <property type="entry name" value="SpoU_MeTrfase"/>
</dbReference>
<evidence type="ECO:0000256" key="6">
    <source>
        <dbReference type="ARBA" id="ARBA00022691"/>
    </source>
</evidence>
<comment type="similarity">
    <text evidence="2">Belongs to the class IV-like SAM-binding methyltransferase superfamily. RNA methyltransferase TrmH family.</text>
</comment>
<dbReference type="FunFam" id="3.30.1330.30:FF:000035">
    <property type="entry name" value="TrmH family RNA methyltransferase"/>
    <property type="match status" value="1"/>
</dbReference>
<feature type="compositionally biased region" description="Low complexity" evidence="10">
    <location>
        <begin position="152"/>
        <end position="164"/>
    </location>
</feature>